<evidence type="ECO:0000256" key="6">
    <source>
        <dbReference type="SAM" id="MobiDB-lite"/>
    </source>
</evidence>
<feature type="transmembrane region" description="Helical" evidence="7">
    <location>
        <begin position="12"/>
        <end position="32"/>
    </location>
</feature>
<comment type="caution">
    <text evidence="8">The sequence shown here is derived from an EMBL/GenBank/DDBJ whole genome shotgun (WGS) entry which is preliminary data.</text>
</comment>
<dbReference type="InterPro" id="IPR030417">
    <property type="entry name" value="MS4A"/>
</dbReference>
<evidence type="ECO:0008006" key="10">
    <source>
        <dbReference type="Google" id="ProtNLM"/>
    </source>
</evidence>
<dbReference type="PROSITE" id="PS51257">
    <property type="entry name" value="PROKAR_LIPOPROTEIN"/>
    <property type="match status" value="1"/>
</dbReference>
<dbReference type="OrthoDB" id="10071849at2759"/>
<organism evidence="8 9">
    <name type="scientific">Hemibagrus wyckioides</name>
    <dbReference type="NCBI Taxonomy" id="337641"/>
    <lineage>
        <taxon>Eukaryota</taxon>
        <taxon>Metazoa</taxon>
        <taxon>Chordata</taxon>
        <taxon>Craniata</taxon>
        <taxon>Vertebrata</taxon>
        <taxon>Euteleostomi</taxon>
        <taxon>Actinopterygii</taxon>
        <taxon>Neopterygii</taxon>
        <taxon>Teleostei</taxon>
        <taxon>Ostariophysi</taxon>
        <taxon>Siluriformes</taxon>
        <taxon>Bagridae</taxon>
        <taxon>Hemibagrus</taxon>
    </lineage>
</organism>
<feature type="transmembrane region" description="Helical" evidence="7">
    <location>
        <begin position="207"/>
        <end position="229"/>
    </location>
</feature>
<name>A0A9D3NP34_9TELE</name>
<evidence type="ECO:0000256" key="3">
    <source>
        <dbReference type="ARBA" id="ARBA00022692"/>
    </source>
</evidence>
<reference evidence="8 9" key="1">
    <citation type="submission" date="2021-06" db="EMBL/GenBank/DDBJ databases">
        <title>Chromosome-level genome assembly of the red-tail catfish (Hemibagrus wyckioides).</title>
        <authorList>
            <person name="Shao F."/>
        </authorList>
    </citation>
    <scope>NUCLEOTIDE SEQUENCE [LARGE SCALE GENOMIC DNA]</scope>
    <source>
        <strain evidence="8">EC202008001</strain>
        <tissue evidence="8">Blood</tissue>
    </source>
</reference>
<evidence type="ECO:0000256" key="2">
    <source>
        <dbReference type="ARBA" id="ARBA00009565"/>
    </source>
</evidence>
<feature type="region of interest" description="Disordered" evidence="6">
    <location>
        <begin position="82"/>
        <end position="101"/>
    </location>
</feature>
<dbReference type="EMBL" id="JAHKSW010000011">
    <property type="protein sequence ID" value="KAG7327026.1"/>
    <property type="molecule type" value="Genomic_DNA"/>
</dbReference>
<protein>
    <recommendedName>
        <fullName evidence="10">Membrane-spanning 4-domains subfamily A member 4A-like</fullName>
    </recommendedName>
</protein>
<accession>A0A9D3NP34</accession>
<keyword evidence="9" id="KW-1185">Reference proteome</keyword>
<comment type="subcellular location">
    <subcellularLocation>
        <location evidence="1">Membrane</location>
        <topology evidence="1">Multi-pass membrane protein</topology>
    </subcellularLocation>
</comment>
<proteinExistence type="inferred from homology"/>
<dbReference type="InterPro" id="IPR007237">
    <property type="entry name" value="CD20-like"/>
</dbReference>
<evidence type="ECO:0000313" key="8">
    <source>
        <dbReference type="EMBL" id="KAG7327026.1"/>
    </source>
</evidence>
<feature type="transmembrane region" description="Helical" evidence="7">
    <location>
        <begin position="241"/>
        <end position="261"/>
    </location>
</feature>
<dbReference type="Pfam" id="PF04103">
    <property type="entry name" value="CD20"/>
    <property type="match status" value="1"/>
</dbReference>
<feature type="transmembrane region" description="Helical" evidence="7">
    <location>
        <begin position="179"/>
        <end position="201"/>
    </location>
</feature>
<keyword evidence="4 7" id="KW-1133">Transmembrane helix</keyword>
<evidence type="ECO:0000256" key="1">
    <source>
        <dbReference type="ARBA" id="ARBA00004141"/>
    </source>
</evidence>
<dbReference type="GO" id="GO:0016020">
    <property type="term" value="C:membrane"/>
    <property type="evidence" value="ECO:0007669"/>
    <property type="project" value="UniProtKB-SubCell"/>
</dbReference>
<dbReference type="PANTHER" id="PTHR23320:SF128">
    <property type="entry name" value="MEMBRANE-SPANNING 4-DOMAINS SUBFAMILY A MEMBER 4A"/>
    <property type="match status" value="1"/>
</dbReference>
<evidence type="ECO:0000256" key="5">
    <source>
        <dbReference type="ARBA" id="ARBA00023136"/>
    </source>
</evidence>
<feature type="transmembrane region" description="Helical" evidence="7">
    <location>
        <begin position="297"/>
        <end position="317"/>
    </location>
</feature>
<keyword evidence="3 7" id="KW-0812">Transmembrane</keyword>
<gene>
    <name evidence="8" type="ORF">KOW79_010427</name>
</gene>
<sequence length="385" mass="41752">MPQARSKVISGVLLVFTFLQFIISICVSAFACKATCCEPTVPVITYTNQAVTSNPQHVVYIQQAPANTINPVPQNMINWPSRKETEAYSRGREGEREKEREKERQTALLKAQKIRLCGVNMASAQVPLTNIQSPLTNVGSGYTIITQVVPASTVLNTAGQISTQIRNPLQKFLKGEPKALGTVQIMIGLLTILFGIVLAVYPQSISIYSGVVFWGSVFHIIAGSLAVAASNKLNSCLLKGAMVLNIFSTLSAGTGIIIFSVDVALGRIYSDCYWDNHNYRCNYSYVAESYTRGMNGVLLVFCLLQFCISISVSAFVCKATCTHEPTLNIINVVPNPETFAPSAPVVSAFPPHHTQLEVNPMHAAAMGASPMENPPAYSEKSQLGQ</sequence>
<keyword evidence="5 7" id="KW-0472">Membrane</keyword>
<evidence type="ECO:0000313" key="9">
    <source>
        <dbReference type="Proteomes" id="UP000824219"/>
    </source>
</evidence>
<comment type="similarity">
    <text evidence="2">Belongs to the MS4A family.</text>
</comment>
<evidence type="ECO:0000256" key="4">
    <source>
        <dbReference type="ARBA" id="ARBA00022989"/>
    </source>
</evidence>
<dbReference type="Proteomes" id="UP000824219">
    <property type="component" value="Linkage Group LG11"/>
</dbReference>
<dbReference type="AlphaFoldDB" id="A0A9D3NP34"/>
<dbReference type="PANTHER" id="PTHR23320">
    <property type="entry name" value="MEMBRANE-SPANNING 4-DOMAINS SUBFAMILY A MS4A -RELATED"/>
    <property type="match status" value="1"/>
</dbReference>
<evidence type="ECO:0000256" key="7">
    <source>
        <dbReference type="SAM" id="Phobius"/>
    </source>
</evidence>